<dbReference type="InterPro" id="IPR038204">
    <property type="entry name" value="Abf-1/2_sf"/>
</dbReference>
<dbReference type="PANTHER" id="PTHR37971">
    <property type="entry name" value="ANTIBACTERIAL FACTOR-RELATED PEPTIDE 1-RELATED"/>
    <property type="match status" value="1"/>
</dbReference>
<keyword evidence="1" id="KW-0472">Membrane</keyword>
<dbReference type="AlphaFoldDB" id="A0A016VN91"/>
<name>A0A016VN91_9BILA</name>
<protein>
    <submittedName>
        <fullName evidence="2">Uncharacterized protein</fullName>
    </submittedName>
</protein>
<dbReference type="Pfam" id="PF16839">
    <property type="entry name" value="Antimicrobial25"/>
    <property type="match status" value="1"/>
</dbReference>
<keyword evidence="1" id="KW-1133">Transmembrane helix</keyword>
<dbReference type="PANTHER" id="PTHR37971:SF1">
    <property type="entry name" value="ANTIBACTERIAL FACTOR-RELATED PEPTIDE 1-RELATED"/>
    <property type="match status" value="1"/>
</dbReference>
<feature type="transmembrane region" description="Helical" evidence="1">
    <location>
        <begin position="20"/>
        <end position="43"/>
    </location>
</feature>
<keyword evidence="1" id="KW-0812">Transmembrane</keyword>
<dbReference type="InterPro" id="IPR031770">
    <property type="entry name" value="Abf-1/2"/>
</dbReference>
<dbReference type="Gene3D" id="3.30.30.110">
    <property type="entry name" value="Antibacterial factor-related peptide"/>
    <property type="match status" value="1"/>
</dbReference>
<evidence type="ECO:0000313" key="3">
    <source>
        <dbReference type="Proteomes" id="UP000024635"/>
    </source>
</evidence>
<gene>
    <name evidence="2" type="primary">Acey_s0007.g3482</name>
    <name evidence="2" type="ORF">Y032_0007g3482</name>
</gene>
<dbReference type="Proteomes" id="UP000024635">
    <property type="component" value="Unassembled WGS sequence"/>
</dbReference>
<reference evidence="3" key="1">
    <citation type="journal article" date="2015" name="Nat. Genet.">
        <title>The genome and transcriptome of the zoonotic hookworm Ancylostoma ceylanicum identify infection-specific gene families.</title>
        <authorList>
            <person name="Schwarz E.M."/>
            <person name="Hu Y."/>
            <person name="Antoshechkin I."/>
            <person name="Miller M.M."/>
            <person name="Sternberg P.W."/>
            <person name="Aroian R.V."/>
        </authorList>
    </citation>
    <scope>NUCLEOTIDE SEQUENCE</scope>
    <source>
        <strain evidence="3">HY135</strain>
    </source>
</reference>
<organism evidence="2 3">
    <name type="scientific">Ancylostoma ceylanicum</name>
    <dbReference type="NCBI Taxonomy" id="53326"/>
    <lineage>
        <taxon>Eukaryota</taxon>
        <taxon>Metazoa</taxon>
        <taxon>Ecdysozoa</taxon>
        <taxon>Nematoda</taxon>
        <taxon>Chromadorea</taxon>
        <taxon>Rhabditida</taxon>
        <taxon>Rhabditina</taxon>
        <taxon>Rhabditomorpha</taxon>
        <taxon>Strongyloidea</taxon>
        <taxon>Ancylostomatidae</taxon>
        <taxon>Ancylostomatinae</taxon>
        <taxon>Ancylostoma</taxon>
    </lineage>
</organism>
<dbReference type="GO" id="GO:0098542">
    <property type="term" value="P:defense response to other organism"/>
    <property type="evidence" value="ECO:0007669"/>
    <property type="project" value="InterPro"/>
</dbReference>
<evidence type="ECO:0000256" key="1">
    <source>
        <dbReference type="SAM" id="Phobius"/>
    </source>
</evidence>
<evidence type="ECO:0000313" key="2">
    <source>
        <dbReference type="EMBL" id="EYC28885.1"/>
    </source>
</evidence>
<sequence length="108" mass="11697">MRRLIDKLIYLAVKNAVQPVMHCLLVLSFLLSVFIAVFGQGYLSTCARMDIPGLDKAARALCIASCSLQNCATGNCEVREGRKTCVCSRCKDGGNVPLDKLIGIASKF</sequence>
<keyword evidence="3" id="KW-1185">Reference proteome</keyword>
<dbReference type="EMBL" id="JARK01001343">
    <property type="protein sequence ID" value="EYC28885.1"/>
    <property type="molecule type" value="Genomic_DNA"/>
</dbReference>
<comment type="caution">
    <text evidence="2">The sequence shown here is derived from an EMBL/GenBank/DDBJ whole genome shotgun (WGS) entry which is preliminary data.</text>
</comment>
<dbReference type="OrthoDB" id="5786696at2759"/>
<accession>A0A016VN91</accession>
<proteinExistence type="predicted"/>